<evidence type="ECO:0000313" key="3">
    <source>
        <dbReference type="Proteomes" id="UP000007383"/>
    </source>
</evidence>
<dbReference type="PATRIC" id="fig|889378.3.peg.2809"/>
<dbReference type="eggNOG" id="COG5360">
    <property type="taxonomic scope" value="Bacteria"/>
</dbReference>
<keyword evidence="1" id="KW-0472">Membrane</keyword>
<gene>
    <name evidence="2" type="ordered locus">Spiaf_2835</name>
</gene>
<keyword evidence="1" id="KW-0812">Transmembrane</keyword>
<dbReference type="STRING" id="889378.Spiaf_2835"/>
<accession>H9UMW6</accession>
<dbReference type="Proteomes" id="UP000007383">
    <property type="component" value="Chromosome"/>
</dbReference>
<dbReference type="OrthoDB" id="355701at2"/>
<feature type="transmembrane region" description="Helical" evidence="1">
    <location>
        <begin position="107"/>
        <end position="134"/>
    </location>
</feature>
<dbReference type="KEGG" id="sfc:Spiaf_2835"/>
<dbReference type="AlphaFoldDB" id="H9UMW6"/>
<dbReference type="RefSeq" id="WP_014456841.1">
    <property type="nucleotide sequence ID" value="NC_017098.1"/>
</dbReference>
<keyword evidence="3" id="KW-1185">Reference proteome</keyword>
<feature type="transmembrane region" description="Helical" evidence="1">
    <location>
        <begin position="378"/>
        <end position="399"/>
    </location>
</feature>
<keyword evidence="1" id="KW-1133">Transmembrane helix</keyword>
<dbReference type="EMBL" id="CP003282">
    <property type="protein sequence ID" value="AFG38859.1"/>
    <property type="molecule type" value="Genomic_DNA"/>
</dbReference>
<reference evidence="3" key="1">
    <citation type="journal article" date="2013" name="Stand. Genomic Sci.">
        <title>Complete genome sequence of the halophilic bacterium Spirochaeta africana type strain (Z-7692(T)) from the alkaline Lake Magadi in the East African Rift.</title>
        <authorList>
            <person name="Liolos K."/>
            <person name="Abt B."/>
            <person name="Scheuner C."/>
            <person name="Teshima H."/>
            <person name="Held B."/>
            <person name="Lapidus A."/>
            <person name="Nolan M."/>
            <person name="Lucas S."/>
            <person name="Deshpande S."/>
            <person name="Cheng J.F."/>
            <person name="Tapia R."/>
            <person name="Goodwin L.A."/>
            <person name="Pitluck S."/>
            <person name="Pagani I."/>
            <person name="Ivanova N."/>
            <person name="Mavromatis K."/>
            <person name="Mikhailova N."/>
            <person name="Huntemann M."/>
            <person name="Pati A."/>
            <person name="Chen A."/>
            <person name="Palaniappan K."/>
            <person name="Land M."/>
            <person name="Rohde M."/>
            <person name="Tindall B.J."/>
            <person name="Detter J.C."/>
            <person name="Goker M."/>
            <person name="Bristow J."/>
            <person name="Eisen J.A."/>
            <person name="Markowitz V."/>
            <person name="Hugenholtz P."/>
            <person name="Woyke T."/>
            <person name="Klenk H.P."/>
            <person name="Kyrpides N.C."/>
        </authorList>
    </citation>
    <scope>NUCLEOTIDE SEQUENCE</scope>
    <source>
        <strain evidence="3">ATCC 700263 / DSM 8902 / Z-7692</strain>
    </source>
</reference>
<evidence type="ECO:0000256" key="1">
    <source>
        <dbReference type="SAM" id="Phobius"/>
    </source>
</evidence>
<evidence type="ECO:0000313" key="2">
    <source>
        <dbReference type="EMBL" id="AFG38859.1"/>
    </source>
</evidence>
<dbReference type="HOGENOM" id="CLU_545051_0_0_12"/>
<proteinExistence type="predicted"/>
<dbReference type="PANTHER" id="PTHR47380:SF4">
    <property type="entry name" value="OS02G0533000 PROTEIN"/>
    <property type="match status" value="1"/>
</dbReference>
<name>H9UMW6_SPIAZ</name>
<sequence length="531" mass="59042">MKPPIYSYNRRAVESRLVQAFRKRGREATVADLIAATGLPRLQIEETLPQVVRDYRGHLRVTESGEILYHFPHGVHHRERSPRARAARLLRRIGRGAAAVGKLVFKLWIMLMLVGYFVLFVALVIAALMASLAASAKSEGRSRGRSIGGTYMMTRLIQQVFWLWMFSGRRRGYGYRGAAIGSGIGGSRTRSNGLDWSASRSEGDGPPLHQSVFAFVFGSDDPAREWETRERQAFVELVQTHKGVVTLDELRAMSGRSLDEAHDLMNRMLLEYDGEPDVTEQGSLIYRFPELLRTAEPSDRRGGRIDRLLPAMPTVPFNDNSPGLNRWIGVLNGVNLGFGAYFTGFGLAGGLPEEGFGLFYSIVVVLFSEIAANPLGLVLIGLGVVPLVFSLLFYLIPVLRWRIVSQRNTRIARRNARQDVLQGLMAAATTGTAEVDPHAIVRGTEDRDEIRLRLEVLNEIAAELQADIEAEEAPEAGSAEFAANLAGGAAHDRLRYRFPDLVRQQADVQRLREGINPDDYRTGKVVFDSNE</sequence>
<protein>
    <submittedName>
        <fullName evidence="2">Uncharacterized protein</fullName>
    </submittedName>
</protein>
<feature type="transmembrane region" description="Helical" evidence="1">
    <location>
        <begin position="146"/>
        <end position="166"/>
    </location>
</feature>
<organism evidence="2 3">
    <name type="scientific">Spirochaeta africana (strain ATCC 700263 / DSM 8902 / Z-7692)</name>
    <dbReference type="NCBI Taxonomy" id="889378"/>
    <lineage>
        <taxon>Bacteria</taxon>
        <taxon>Pseudomonadati</taxon>
        <taxon>Spirochaetota</taxon>
        <taxon>Spirochaetia</taxon>
        <taxon>Spirochaetales</taxon>
        <taxon>Spirochaetaceae</taxon>
        <taxon>Spirochaeta</taxon>
    </lineage>
</organism>
<dbReference type="PANTHER" id="PTHR47380">
    <property type="entry name" value="OS02G0533000 PROTEIN"/>
    <property type="match status" value="1"/>
</dbReference>
<dbReference type="InterPro" id="IPR044200">
    <property type="entry name" value="At5g03900-like"/>
</dbReference>